<dbReference type="PANTHER" id="PTHR37023:SF1">
    <property type="entry name" value="ISSOD25 TRANSPOSASE TNPA_ISSOD25"/>
    <property type="match status" value="1"/>
</dbReference>
<feature type="domain" description="Transposase IS801/IS1294" evidence="2">
    <location>
        <begin position="144"/>
        <end position="331"/>
    </location>
</feature>
<reference evidence="4 5" key="1">
    <citation type="submission" date="2019-12" db="EMBL/GenBank/DDBJ databases">
        <title>Litoreibacter badius sp. nov., a novel bacteriochlorophyll a-containing bacterium in the genus Litoreibacter.</title>
        <authorList>
            <person name="Kanamuro M."/>
            <person name="Takabe Y."/>
            <person name="Mori K."/>
            <person name="Takaichi S."/>
            <person name="Hanada S."/>
        </authorList>
    </citation>
    <scope>NUCLEOTIDE SEQUENCE [LARGE SCALE GENOMIC DNA]</scope>
    <source>
        <strain evidence="4 5">K6</strain>
    </source>
</reference>
<keyword evidence="5" id="KW-1185">Reference proteome</keyword>
<evidence type="ECO:0000259" key="3">
    <source>
        <dbReference type="Pfam" id="PF14319"/>
    </source>
</evidence>
<evidence type="ECO:0000313" key="5">
    <source>
        <dbReference type="Proteomes" id="UP000436822"/>
    </source>
</evidence>
<sequence>MSRPRLEVADIFRAHGPAYRGAQAEHLNLHQLKVMSAIETCRSAALGGHVSACTKCDHQHIAYNSCRNRHCPKCQGSAAQDWMQARMEDLLPVEYFHAVFTLPAPVAVIAHQNKAAVYGLLFKASAQTLLAIAADPKHLGARIGMTSVLHTWGSAMTHHPHVHVIVPGGGMSPDGTRWIGCRPGFFLPVKVLSRLFRRLFLEGLARLHQAGKLRFFGNLSELTDPDTFQARLAPLRKSDWVVYAKPPFGGPEAVLAYLSRYTHRVAISNHRLVSADADTVAFRWKDYRIKKGDRMKVMRLPTAEFIRRFLIHVLPSGFHRIRHAGFLANGIRRDRIAMIRRLLDSEPEPDQMADEAPLTGADEDEDGQLQPCPKCGGTMRIIETFLSGQTPRSRAPPWEDAA</sequence>
<dbReference type="RefSeq" id="WP_159810837.1">
    <property type="nucleotide sequence ID" value="NZ_BLJE01000008.1"/>
</dbReference>
<comment type="caution">
    <text evidence="4">The sequence shown here is derived from an EMBL/GenBank/DDBJ whole genome shotgun (WGS) entry which is preliminary data.</text>
</comment>
<dbReference type="AlphaFoldDB" id="A0A6N6JLF0"/>
<dbReference type="Proteomes" id="UP000436822">
    <property type="component" value="Unassembled WGS sequence"/>
</dbReference>
<dbReference type="EMBL" id="BLJE01000008">
    <property type="protein sequence ID" value="GFE67136.1"/>
    <property type="molecule type" value="Genomic_DNA"/>
</dbReference>
<protein>
    <submittedName>
        <fullName evidence="4">Putative transposase y4qJ</fullName>
    </submittedName>
</protein>
<dbReference type="InterPro" id="IPR007069">
    <property type="entry name" value="Transposase_32"/>
</dbReference>
<organism evidence="4 5">
    <name type="scientific">Litoreibacter roseus</name>
    <dbReference type="NCBI Taxonomy" id="2601869"/>
    <lineage>
        <taxon>Bacteria</taxon>
        <taxon>Pseudomonadati</taxon>
        <taxon>Pseudomonadota</taxon>
        <taxon>Alphaproteobacteria</taxon>
        <taxon>Rhodobacterales</taxon>
        <taxon>Roseobacteraceae</taxon>
        <taxon>Litoreibacter</taxon>
    </lineage>
</organism>
<dbReference type="Pfam" id="PF14319">
    <property type="entry name" value="Zn_Tnp_IS91"/>
    <property type="match status" value="1"/>
</dbReference>
<evidence type="ECO:0000259" key="2">
    <source>
        <dbReference type="Pfam" id="PF04986"/>
    </source>
</evidence>
<dbReference type="NCBIfam" id="NF033538">
    <property type="entry name" value="transpos_IS91"/>
    <property type="match status" value="1"/>
</dbReference>
<name>A0A6N6JLF0_9RHOB</name>
<dbReference type="GO" id="GO:0004803">
    <property type="term" value="F:transposase activity"/>
    <property type="evidence" value="ECO:0007669"/>
    <property type="project" value="InterPro"/>
</dbReference>
<feature type="region of interest" description="Disordered" evidence="1">
    <location>
        <begin position="344"/>
        <end position="376"/>
    </location>
</feature>
<evidence type="ECO:0000256" key="1">
    <source>
        <dbReference type="SAM" id="MobiDB-lite"/>
    </source>
</evidence>
<dbReference type="Pfam" id="PF04986">
    <property type="entry name" value="Y2_Tnp"/>
    <property type="match status" value="1"/>
</dbReference>
<dbReference type="PANTHER" id="PTHR37023">
    <property type="entry name" value="TRANSPOSASE"/>
    <property type="match status" value="1"/>
</dbReference>
<accession>A0A6N6JLF0</accession>
<dbReference type="GO" id="GO:0006313">
    <property type="term" value="P:DNA transposition"/>
    <property type="evidence" value="ECO:0007669"/>
    <property type="project" value="InterPro"/>
</dbReference>
<dbReference type="InterPro" id="IPR054832">
    <property type="entry name" value="transpos_IS91"/>
</dbReference>
<dbReference type="GO" id="GO:0003677">
    <property type="term" value="F:DNA binding"/>
    <property type="evidence" value="ECO:0007669"/>
    <property type="project" value="InterPro"/>
</dbReference>
<gene>
    <name evidence="4" type="ORF">KIN_42100</name>
</gene>
<feature type="domain" description="Transposase zinc-binding" evidence="3">
    <location>
        <begin position="11"/>
        <end position="102"/>
    </location>
</feature>
<proteinExistence type="predicted"/>
<dbReference type="OrthoDB" id="6979325at2"/>
<evidence type="ECO:0000313" key="4">
    <source>
        <dbReference type="EMBL" id="GFE67136.1"/>
    </source>
</evidence>
<dbReference type="InterPro" id="IPR026889">
    <property type="entry name" value="Zn_Tnp"/>
</dbReference>